<dbReference type="AlphaFoldDB" id="A0A346XX57"/>
<keyword evidence="2" id="KW-0812">Transmembrane</keyword>
<dbReference type="InterPro" id="IPR011055">
    <property type="entry name" value="Dup_hybrid_motif"/>
</dbReference>
<keyword evidence="2" id="KW-1133">Transmembrane helix</keyword>
<keyword evidence="2" id="KW-0472">Membrane</keyword>
<evidence type="ECO:0000256" key="2">
    <source>
        <dbReference type="SAM" id="Phobius"/>
    </source>
</evidence>
<organism evidence="3 4">
    <name type="scientific">Euzebya pacifica</name>
    <dbReference type="NCBI Taxonomy" id="1608957"/>
    <lineage>
        <taxon>Bacteria</taxon>
        <taxon>Bacillati</taxon>
        <taxon>Actinomycetota</taxon>
        <taxon>Nitriliruptoria</taxon>
        <taxon>Euzebyales</taxon>
    </lineage>
</organism>
<feature type="compositionally biased region" description="Low complexity" evidence="1">
    <location>
        <begin position="69"/>
        <end position="98"/>
    </location>
</feature>
<evidence type="ECO:0000313" key="3">
    <source>
        <dbReference type="EMBL" id="AXV06804.1"/>
    </source>
</evidence>
<evidence type="ECO:0000313" key="4">
    <source>
        <dbReference type="Proteomes" id="UP000264006"/>
    </source>
</evidence>
<proteinExistence type="predicted"/>
<dbReference type="OrthoDB" id="1099523at2"/>
<reference evidence="3 4" key="1">
    <citation type="submission" date="2018-09" db="EMBL/GenBank/DDBJ databases">
        <title>Complete genome sequence of Euzebya sp. DY32-46 isolated from seawater of Pacific Ocean.</title>
        <authorList>
            <person name="Xu L."/>
            <person name="Wu Y.-H."/>
            <person name="Xu X.-W."/>
        </authorList>
    </citation>
    <scope>NUCLEOTIDE SEQUENCE [LARGE SCALE GENOMIC DNA]</scope>
    <source>
        <strain evidence="3 4">DY32-46</strain>
    </source>
</reference>
<name>A0A346XX57_9ACTN</name>
<feature type="transmembrane region" description="Helical" evidence="2">
    <location>
        <begin position="21"/>
        <end position="43"/>
    </location>
</feature>
<dbReference type="EMBL" id="CP031165">
    <property type="protein sequence ID" value="AXV06804.1"/>
    <property type="molecule type" value="Genomic_DNA"/>
</dbReference>
<dbReference type="KEGG" id="euz:DVS28_a2121"/>
<gene>
    <name evidence="3" type="ORF">DVS28_a2121</name>
</gene>
<sequence length="314" mass="32529">MGERSAAQQGSGRWRDGTGGRVRVGLALAVATLLVVGSTLVAARAPSAPVVALAGSHDRAVTPEEVGQAPIAPIATAEPTPTEASTSAAPTSAAEPTTTPTPTPSPSPTPPVEPEEQPGTFAPAVDPQPREAFVTGFQPFASVAGIVLHHPADVVERIGFHQSNHEGARDLDVLETAAAPLVLESRDRLSGERSAADVVVDPAGEIRSPVTGTVIRAGTYTLYCDLTDEYAVIAPDAQPSWEVKVLHVVGLQVASGDRVEAGVTPLADHGHVLPFASQVDEWTAEPSWPHTHVEVVDPSIPNQPNPGSGYDDCP</sequence>
<evidence type="ECO:0000256" key="1">
    <source>
        <dbReference type="SAM" id="MobiDB-lite"/>
    </source>
</evidence>
<protein>
    <submittedName>
        <fullName evidence="3">Uncharacterized protein</fullName>
    </submittedName>
</protein>
<feature type="region of interest" description="Disordered" evidence="1">
    <location>
        <begin position="64"/>
        <end position="127"/>
    </location>
</feature>
<accession>A0A346XX57</accession>
<keyword evidence="4" id="KW-1185">Reference proteome</keyword>
<feature type="compositionally biased region" description="Pro residues" evidence="1">
    <location>
        <begin position="99"/>
        <end position="112"/>
    </location>
</feature>
<dbReference type="Proteomes" id="UP000264006">
    <property type="component" value="Chromosome"/>
</dbReference>
<dbReference type="Gene3D" id="2.70.70.10">
    <property type="entry name" value="Glucose Permease (Domain IIA)"/>
    <property type="match status" value="1"/>
</dbReference>
<dbReference type="RefSeq" id="WP_114591398.1">
    <property type="nucleotide sequence ID" value="NZ_CP031165.1"/>
</dbReference>